<dbReference type="EMBL" id="QGNW01000724">
    <property type="protein sequence ID" value="RVW64238.1"/>
    <property type="molecule type" value="Genomic_DNA"/>
</dbReference>
<evidence type="ECO:0000256" key="2">
    <source>
        <dbReference type="ARBA" id="ARBA00022475"/>
    </source>
</evidence>
<dbReference type="PROSITE" id="PS00109">
    <property type="entry name" value="PROTEIN_KINASE_TYR"/>
    <property type="match status" value="1"/>
</dbReference>
<feature type="domain" description="Protein kinase" evidence="4">
    <location>
        <begin position="74"/>
        <end position="369"/>
    </location>
</feature>
<dbReference type="GO" id="GO:0005886">
    <property type="term" value="C:plasma membrane"/>
    <property type="evidence" value="ECO:0007669"/>
    <property type="project" value="UniProtKB-SubCell"/>
</dbReference>
<dbReference type="InterPro" id="IPR001245">
    <property type="entry name" value="Ser-Thr/Tyr_kinase_cat_dom"/>
</dbReference>
<dbReference type="InterPro" id="IPR008266">
    <property type="entry name" value="Tyr_kinase_AS"/>
</dbReference>
<evidence type="ECO:0000256" key="1">
    <source>
        <dbReference type="ARBA" id="ARBA00004236"/>
    </source>
</evidence>
<dbReference type="Gene3D" id="3.30.200.20">
    <property type="entry name" value="Phosphorylase Kinase, domain 1"/>
    <property type="match status" value="1"/>
</dbReference>
<dbReference type="InterPro" id="IPR050823">
    <property type="entry name" value="Plant_Ser_Thr_Prot_Kinase"/>
</dbReference>
<evidence type="ECO:0000313" key="5">
    <source>
        <dbReference type="EMBL" id="RVW64238.1"/>
    </source>
</evidence>
<sequence length="393" mass="44848">MKIQQLNRKKDILCLILSYPPRNSMNRERHEVWIQDILKINEMVREMEAPSKKKEIDALELSSQITRLLDHTQDDIEAYVPREIIDKMYDCWGSKAEVVDFAMRQILEEIENPESLRIGISGRDGLESLLGHKEWLAEINYLGHLYHPHIVKLIGFCSEDEQRLLVYEYMPQGSLENHIYMRGSYNEPLSWHLCLKVVLGAAKGLAFLHSAETQVIYRDFSTSNILLDSNYNAKLSDFGLARHGPTGDESHVSSMVMGSYGYATPEYIATGHLTAKSDVYSFGVVLLETLSGRRAVDKGRPLVEQNLVDWAKPYLATKSRIFHVMDKRLEGQYSLEGAHKAASLALRCLSTEPKFRPRMTEVVAALEQLQDCEERETTSSNSSGGAKHRRQFR</sequence>
<dbReference type="SUPFAM" id="SSF56112">
    <property type="entry name" value="Protein kinase-like (PK-like)"/>
    <property type="match status" value="1"/>
</dbReference>
<name>A0A438FWC4_VITVI</name>
<dbReference type="GO" id="GO:0005524">
    <property type="term" value="F:ATP binding"/>
    <property type="evidence" value="ECO:0007669"/>
    <property type="project" value="InterPro"/>
</dbReference>
<evidence type="ECO:0000313" key="6">
    <source>
        <dbReference type="Proteomes" id="UP000288805"/>
    </source>
</evidence>
<dbReference type="AlphaFoldDB" id="A0A438FWC4"/>
<proteinExistence type="predicted"/>
<gene>
    <name evidence="5" type="primary">RLCK176_2</name>
    <name evidence="5" type="ORF">CK203_046344</name>
</gene>
<feature type="region of interest" description="Disordered" evidence="3">
    <location>
        <begin position="373"/>
        <end position="393"/>
    </location>
</feature>
<dbReference type="PROSITE" id="PS50011">
    <property type="entry name" value="PROTEIN_KINASE_DOM"/>
    <property type="match status" value="1"/>
</dbReference>
<keyword evidence="5" id="KW-0418">Kinase</keyword>
<dbReference type="Gene3D" id="1.10.510.10">
    <property type="entry name" value="Transferase(Phosphotransferase) domain 1"/>
    <property type="match status" value="1"/>
</dbReference>
<dbReference type="PANTHER" id="PTHR45621">
    <property type="entry name" value="OS01G0588500 PROTEIN-RELATED"/>
    <property type="match status" value="1"/>
</dbReference>
<dbReference type="Pfam" id="PF07714">
    <property type="entry name" value="PK_Tyr_Ser-Thr"/>
    <property type="match status" value="1"/>
</dbReference>
<keyword evidence="2" id="KW-0472">Membrane</keyword>
<dbReference type="InterPro" id="IPR011009">
    <property type="entry name" value="Kinase-like_dom_sf"/>
</dbReference>
<dbReference type="Proteomes" id="UP000288805">
    <property type="component" value="Unassembled WGS sequence"/>
</dbReference>
<organism evidence="5 6">
    <name type="scientific">Vitis vinifera</name>
    <name type="common">Grape</name>
    <dbReference type="NCBI Taxonomy" id="29760"/>
    <lineage>
        <taxon>Eukaryota</taxon>
        <taxon>Viridiplantae</taxon>
        <taxon>Streptophyta</taxon>
        <taxon>Embryophyta</taxon>
        <taxon>Tracheophyta</taxon>
        <taxon>Spermatophyta</taxon>
        <taxon>Magnoliopsida</taxon>
        <taxon>eudicotyledons</taxon>
        <taxon>Gunneridae</taxon>
        <taxon>Pentapetalae</taxon>
        <taxon>rosids</taxon>
        <taxon>Vitales</taxon>
        <taxon>Vitaceae</taxon>
        <taxon>Viteae</taxon>
        <taxon>Vitis</taxon>
    </lineage>
</organism>
<evidence type="ECO:0000259" key="4">
    <source>
        <dbReference type="PROSITE" id="PS50011"/>
    </source>
</evidence>
<protein>
    <submittedName>
        <fullName evidence="5">Receptor-like cytoplasmic kinase 176</fullName>
    </submittedName>
</protein>
<keyword evidence="2" id="KW-1003">Cell membrane</keyword>
<dbReference type="GO" id="GO:0004672">
    <property type="term" value="F:protein kinase activity"/>
    <property type="evidence" value="ECO:0007669"/>
    <property type="project" value="InterPro"/>
</dbReference>
<comment type="caution">
    <text evidence="5">The sequence shown here is derived from an EMBL/GenBank/DDBJ whole genome shotgun (WGS) entry which is preliminary data.</text>
</comment>
<evidence type="ECO:0000256" key="3">
    <source>
        <dbReference type="SAM" id="MobiDB-lite"/>
    </source>
</evidence>
<keyword evidence="5" id="KW-0675">Receptor</keyword>
<accession>A0A438FWC4</accession>
<dbReference type="InterPro" id="IPR000719">
    <property type="entry name" value="Prot_kinase_dom"/>
</dbReference>
<dbReference type="FunFam" id="1.10.510.10:FF:000095">
    <property type="entry name" value="protein STRUBBELIG-RECEPTOR FAMILY 8"/>
    <property type="match status" value="1"/>
</dbReference>
<reference evidence="5 6" key="1">
    <citation type="journal article" date="2018" name="PLoS Genet.">
        <title>Population sequencing reveals clonal diversity and ancestral inbreeding in the grapevine cultivar Chardonnay.</title>
        <authorList>
            <person name="Roach M.J."/>
            <person name="Johnson D.L."/>
            <person name="Bohlmann J."/>
            <person name="van Vuuren H.J."/>
            <person name="Jones S.J."/>
            <person name="Pretorius I.S."/>
            <person name="Schmidt S.A."/>
            <person name="Borneman A.R."/>
        </authorList>
    </citation>
    <scope>NUCLEOTIDE SEQUENCE [LARGE SCALE GENOMIC DNA]</scope>
    <source>
        <strain evidence="6">cv. Chardonnay</strain>
        <tissue evidence="5">Leaf</tissue>
    </source>
</reference>
<keyword evidence="5" id="KW-0808">Transferase</keyword>
<comment type="subcellular location">
    <subcellularLocation>
        <location evidence="1">Cell membrane</location>
    </subcellularLocation>
</comment>